<dbReference type="InterPro" id="IPR026960">
    <property type="entry name" value="RVT-Znf"/>
</dbReference>
<reference evidence="3" key="1">
    <citation type="submission" date="2020-06" db="EMBL/GenBank/DDBJ databases">
        <authorList>
            <person name="Li T."/>
            <person name="Hu X."/>
            <person name="Zhang T."/>
            <person name="Song X."/>
            <person name="Zhang H."/>
            <person name="Dai N."/>
            <person name="Sheng W."/>
            <person name="Hou X."/>
            <person name="Wei L."/>
        </authorList>
    </citation>
    <scope>NUCLEOTIDE SEQUENCE</scope>
    <source>
        <strain evidence="3">K16</strain>
        <tissue evidence="3">Leaf</tissue>
    </source>
</reference>
<sequence length="727" mass="83912">MGSQFLWHFPLPICCNCYSRFLDDGYGNSKIHWWRCFSGGRSGGSRWDWEKNVNPRQRSRFADSYVAEEYDEEVEYSFRNAGKERIWWSDDFDAEDDDEDDEGFGILEASIGFNWVFKIFRAFGWMIPAVIISLLFGTGPNTIIMALALPLAQSAISLAVEALLGRADEPPRPRPKSKKRPFVGATNRTRVRKEKEFRSQKGSEAGNYKSWVDASNVSTKNEKCKQQRFNGWDELDNQQRVDKEPRVGSAKNANEPRGQEADMISKVDELCDEWIPEPLIPSITEDMKYEPPISERFVVNMSSFMRAARPHTVVNGREVVNFPAASYLGLLGHDKLQDSCTKAPEKYGVGSCDPLDFMGQLDMVGSSLSEDNVCFLVRIYFIWSSCAFNVVVVALTVTRASIGEYKRAFTSLGVLLFISSTMKWKSLESILENVTHNNKLAKKLRHHIIVEAVYQNFGQIAPLDEIIKRKEKYQLRVILGDSYLEFLEVLVEDSSNHLRALDKEILFHQLFSFWQQRPYPRGLEHLFLNNKDMIYQTGSRLAYVDDIIIFTRSTEEALTKLMHFLNHYEEQSESTLHHLVDQDNTSNSLVKDFWRDHTWDINKLQQEVPQQIIDIIVQIPINFDRKDHMHWKLSSNGAFTAKLAWELTRDHRPYQAIFKSLWSPLIRPTISIFAWKLLSNWIPVDIKLKQKGIPMVSRCVCCLNEEETLAHLFLDNNASTTAWNFFA</sequence>
<dbReference type="Proteomes" id="UP001289374">
    <property type="component" value="Unassembled WGS sequence"/>
</dbReference>
<dbReference type="SUPFAM" id="SSF53383">
    <property type="entry name" value="PLP-dependent transferases"/>
    <property type="match status" value="1"/>
</dbReference>
<dbReference type="EMBL" id="JACGWL010000007">
    <property type="protein sequence ID" value="KAK4397651.1"/>
    <property type="molecule type" value="Genomic_DNA"/>
</dbReference>
<evidence type="ECO:0000313" key="4">
    <source>
        <dbReference type="Proteomes" id="UP001289374"/>
    </source>
</evidence>
<dbReference type="InterPro" id="IPR015421">
    <property type="entry name" value="PyrdxlP-dep_Trfase_major"/>
</dbReference>
<proteinExistence type="predicted"/>
<protein>
    <submittedName>
        <fullName evidence="3">Long chain base biosynthesis protein 1</fullName>
    </submittedName>
</protein>
<accession>A0AAE1WQJ7</accession>
<name>A0AAE1WQJ7_9LAMI</name>
<organism evidence="3 4">
    <name type="scientific">Sesamum angolense</name>
    <dbReference type="NCBI Taxonomy" id="2727404"/>
    <lineage>
        <taxon>Eukaryota</taxon>
        <taxon>Viridiplantae</taxon>
        <taxon>Streptophyta</taxon>
        <taxon>Embryophyta</taxon>
        <taxon>Tracheophyta</taxon>
        <taxon>Spermatophyta</taxon>
        <taxon>Magnoliopsida</taxon>
        <taxon>eudicotyledons</taxon>
        <taxon>Gunneridae</taxon>
        <taxon>Pentapetalae</taxon>
        <taxon>asterids</taxon>
        <taxon>lamiids</taxon>
        <taxon>Lamiales</taxon>
        <taxon>Pedaliaceae</taxon>
        <taxon>Sesamum</taxon>
    </lineage>
</organism>
<dbReference type="InterPro" id="IPR015424">
    <property type="entry name" value="PyrdxlP-dep_Trfase"/>
</dbReference>
<gene>
    <name evidence="3" type="ORF">Sango_1240600</name>
</gene>
<feature type="region of interest" description="Disordered" evidence="1">
    <location>
        <begin position="167"/>
        <end position="202"/>
    </location>
</feature>
<dbReference type="Gene3D" id="3.90.1150.10">
    <property type="entry name" value="Aspartate Aminotransferase, domain 1"/>
    <property type="match status" value="1"/>
</dbReference>
<evidence type="ECO:0000256" key="1">
    <source>
        <dbReference type="SAM" id="MobiDB-lite"/>
    </source>
</evidence>
<evidence type="ECO:0000259" key="2">
    <source>
        <dbReference type="Pfam" id="PF13966"/>
    </source>
</evidence>
<dbReference type="Gene3D" id="3.40.640.10">
    <property type="entry name" value="Type I PLP-dependent aspartate aminotransferase-like (Major domain)"/>
    <property type="match status" value="1"/>
</dbReference>
<dbReference type="AlphaFoldDB" id="A0AAE1WQJ7"/>
<dbReference type="PANTHER" id="PTHR35719:SF5">
    <property type="entry name" value="T6K12.7 PROTEIN"/>
    <property type="match status" value="1"/>
</dbReference>
<dbReference type="Pfam" id="PF13966">
    <property type="entry name" value="zf-RVT"/>
    <property type="match status" value="1"/>
</dbReference>
<dbReference type="PANTHER" id="PTHR35719">
    <property type="entry name" value="OS01G0680600 PROTEIN"/>
    <property type="match status" value="1"/>
</dbReference>
<feature type="compositionally biased region" description="Basic and acidic residues" evidence="1">
    <location>
        <begin position="237"/>
        <end position="246"/>
    </location>
</feature>
<feature type="region of interest" description="Disordered" evidence="1">
    <location>
        <begin position="228"/>
        <end position="259"/>
    </location>
</feature>
<keyword evidence="4" id="KW-1185">Reference proteome</keyword>
<reference evidence="3" key="2">
    <citation type="journal article" date="2024" name="Plant">
        <title>Genomic evolution and insights into agronomic trait innovations of Sesamum species.</title>
        <authorList>
            <person name="Miao H."/>
            <person name="Wang L."/>
            <person name="Qu L."/>
            <person name="Liu H."/>
            <person name="Sun Y."/>
            <person name="Le M."/>
            <person name="Wang Q."/>
            <person name="Wei S."/>
            <person name="Zheng Y."/>
            <person name="Lin W."/>
            <person name="Duan Y."/>
            <person name="Cao H."/>
            <person name="Xiong S."/>
            <person name="Wang X."/>
            <person name="Wei L."/>
            <person name="Li C."/>
            <person name="Ma Q."/>
            <person name="Ju M."/>
            <person name="Zhao R."/>
            <person name="Li G."/>
            <person name="Mu C."/>
            <person name="Tian Q."/>
            <person name="Mei H."/>
            <person name="Zhang T."/>
            <person name="Gao T."/>
            <person name="Zhang H."/>
        </authorList>
    </citation>
    <scope>NUCLEOTIDE SEQUENCE</scope>
    <source>
        <strain evidence="3">K16</strain>
    </source>
</reference>
<feature type="domain" description="Reverse transcriptase zinc-binding" evidence="2">
    <location>
        <begin position="639"/>
        <end position="723"/>
    </location>
</feature>
<comment type="caution">
    <text evidence="3">The sequence shown here is derived from an EMBL/GenBank/DDBJ whole genome shotgun (WGS) entry which is preliminary data.</text>
</comment>
<evidence type="ECO:0000313" key="3">
    <source>
        <dbReference type="EMBL" id="KAK4397651.1"/>
    </source>
</evidence>
<dbReference type="InterPro" id="IPR015422">
    <property type="entry name" value="PyrdxlP-dep_Trfase_small"/>
</dbReference>